<accession>A0A1X2G695</accession>
<dbReference type="PROSITE" id="PS00061">
    <property type="entry name" value="ADH_SHORT"/>
    <property type="match status" value="1"/>
</dbReference>
<proteinExistence type="inferred from homology"/>
<comment type="similarity">
    <text evidence="1">Belongs to the short-chain dehydrogenases/reductases (SDR) family.</text>
</comment>
<comment type="caution">
    <text evidence="4">The sequence shown here is derived from an EMBL/GenBank/DDBJ whole genome shotgun (WGS) entry which is preliminary data.</text>
</comment>
<dbReference type="Pfam" id="PF13561">
    <property type="entry name" value="adh_short_C2"/>
    <property type="match status" value="1"/>
</dbReference>
<evidence type="ECO:0000256" key="3">
    <source>
        <dbReference type="ARBA" id="ARBA00023002"/>
    </source>
</evidence>
<evidence type="ECO:0000313" key="5">
    <source>
        <dbReference type="Proteomes" id="UP000242146"/>
    </source>
</evidence>
<dbReference type="PANTHER" id="PTHR43618:SF17">
    <property type="entry name" value="RHAMNOLIPIDS BIOSYNTHESIS 3-OXOACYL-[ACYL-CARRIER-PROTEIN] REDUCTASE"/>
    <property type="match status" value="1"/>
</dbReference>
<dbReference type="STRING" id="101127.A0A1X2G695"/>
<evidence type="ECO:0000313" key="4">
    <source>
        <dbReference type="EMBL" id="ORX46118.1"/>
    </source>
</evidence>
<dbReference type="EMBL" id="MCGT01000039">
    <property type="protein sequence ID" value="ORX46118.1"/>
    <property type="molecule type" value="Genomic_DNA"/>
</dbReference>
<keyword evidence="3" id="KW-0560">Oxidoreductase</keyword>
<dbReference type="OrthoDB" id="294295at2759"/>
<dbReference type="PRINTS" id="PR00080">
    <property type="entry name" value="SDRFAMILY"/>
</dbReference>
<dbReference type="PANTHER" id="PTHR43618">
    <property type="entry name" value="7-ALPHA-HYDROXYSTEROID DEHYDROGENASE"/>
    <property type="match status" value="1"/>
</dbReference>
<sequence>MDLNKLFDVKDKVVLVTGGGRGIGLMITQGFVSAGAKVYIASRTAKVCDQVAAELTAKGPGVCVSLPADLSKLDECQRLAQELAKHEDHLDVLVCNSGTNYNAGINEYPDEMFDKVLTLNLKRIFSLTQACLPLLTAKSSAANPSRVINIGSIDGIRPPVQATFAYSTSKAGLHHLTKHLAAQLAEEHILVNAIAPGAFRSKMMAATLEAFEDVIVSKIPVGRIGEPEDIAGTAIYLASRAGAYTNGAVLVVDGGVVASAKM</sequence>
<dbReference type="Gene3D" id="3.40.50.720">
    <property type="entry name" value="NAD(P)-binding Rossmann-like Domain"/>
    <property type="match status" value="1"/>
</dbReference>
<evidence type="ECO:0000256" key="2">
    <source>
        <dbReference type="ARBA" id="ARBA00022857"/>
    </source>
</evidence>
<keyword evidence="5" id="KW-1185">Reference proteome</keyword>
<dbReference type="InterPro" id="IPR002347">
    <property type="entry name" value="SDR_fam"/>
</dbReference>
<evidence type="ECO:0000256" key="1">
    <source>
        <dbReference type="ARBA" id="ARBA00006484"/>
    </source>
</evidence>
<keyword evidence="2" id="KW-0521">NADP</keyword>
<dbReference type="InterPro" id="IPR036291">
    <property type="entry name" value="NAD(P)-bd_dom_sf"/>
</dbReference>
<name>A0A1X2G695_9FUNG</name>
<dbReference type="Proteomes" id="UP000242146">
    <property type="component" value="Unassembled WGS sequence"/>
</dbReference>
<gene>
    <name evidence="4" type="ORF">DM01DRAFT_1339755</name>
</gene>
<dbReference type="AlphaFoldDB" id="A0A1X2G695"/>
<dbReference type="FunFam" id="3.40.50.720:FF:000084">
    <property type="entry name" value="Short-chain dehydrogenase reductase"/>
    <property type="match status" value="1"/>
</dbReference>
<organism evidence="4 5">
    <name type="scientific">Hesseltinella vesiculosa</name>
    <dbReference type="NCBI Taxonomy" id="101127"/>
    <lineage>
        <taxon>Eukaryota</taxon>
        <taxon>Fungi</taxon>
        <taxon>Fungi incertae sedis</taxon>
        <taxon>Mucoromycota</taxon>
        <taxon>Mucoromycotina</taxon>
        <taxon>Mucoromycetes</taxon>
        <taxon>Mucorales</taxon>
        <taxon>Cunninghamellaceae</taxon>
        <taxon>Hesseltinella</taxon>
    </lineage>
</organism>
<dbReference type="PRINTS" id="PR00081">
    <property type="entry name" value="GDHRDH"/>
</dbReference>
<dbReference type="InterPro" id="IPR052178">
    <property type="entry name" value="Sec_Metab_Biosynth_SDR"/>
</dbReference>
<reference evidence="4 5" key="1">
    <citation type="submission" date="2016-07" db="EMBL/GenBank/DDBJ databases">
        <title>Pervasive Adenine N6-methylation of Active Genes in Fungi.</title>
        <authorList>
            <consortium name="DOE Joint Genome Institute"/>
            <person name="Mondo S.J."/>
            <person name="Dannebaum R.O."/>
            <person name="Kuo R.C."/>
            <person name="Labutti K."/>
            <person name="Haridas S."/>
            <person name="Kuo A."/>
            <person name="Salamov A."/>
            <person name="Ahrendt S.R."/>
            <person name="Lipzen A."/>
            <person name="Sullivan W."/>
            <person name="Andreopoulos W.B."/>
            <person name="Clum A."/>
            <person name="Lindquist E."/>
            <person name="Daum C."/>
            <person name="Ramamoorthy G.K."/>
            <person name="Gryganskyi A."/>
            <person name="Culley D."/>
            <person name="Magnuson J.K."/>
            <person name="James T.Y."/>
            <person name="O'Malley M.A."/>
            <person name="Stajich J.E."/>
            <person name="Spatafora J.W."/>
            <person name="Visel A."/>
            <person name="Grigoriev I.V."/>
        </authorList>
    </citation>
    <scope>NUCLEOTIDE SEQUENCE [LARGE SCALE GENOMIC DNA]</scope>
    <source>
        <strain evidence="4 5">NRRL 3301</strain>
    </source>
</reference>
<dbReference type="GO" id="GO:0016491">
    <property type="term" value="F:oxidoreductase activity"/>
    <property type="evidence" value="ECO:0007669"/>
    <property type="project" value="UniProtKB-KW"/>
</dbReference>
<dbReference type="SUPFAM" id="SSF51735">
    <property type="entry name" value="NAD(P)-binding Rossmann-fold domains"/>
    <property type="match status" value="1"/>
</dbReference>
<protein>
    <submittedName>
        <fullName evidence="4">NAD(P)-binding protein</fullName>
    </submittedName>
</protein>
<dbReference type="InterPro" id="IPR020904">
    <property type="entry name" value="Sc_DH/Rdtase_CS"/>
</dbReference>